<feature type="compositionally biased region" description="Polar residues" evidence="6">
    <location>
        <begin position="201"/>
        <end position="214"/>
    </location>
</feature>
<dbReference type="InterPro" id="IPR011598">
    <property type="entry name" value="bHLH_dom"/>
</dbReference>
<dbReference type="OrthoDB" id="651283at2759"/>
<feature type="domain" description="BHLH" evidence="7">
    <location>
        <begin position="209"/>
        <end position="258"/>
    </location>
</feature>
<reference evidence="9" key="1">
    <citation type="submission" date="2025-08" db="UniProtKB">
        <authorList>
            <consortium name="RefSeq"/>
        </authorList>
    </citation>
    <scope>IDENTIFICATION</scope>
    <source>
        <strain evidence="9">OHB3-1</strain>
    </source>
</reference>
<dbReference type="SUPFAM" id="SSF47459">
    <property type="entry name" value="HLH, helix-loop-helix DNA-binding domain"/>
    <property type="match status" value="1"/>
</dbReference>
<evidence type="ECO:0000256" key="6">
    <source>
        <dbReference type="SAM" id="MobiDB-lite"/>
    </source>
</evidence>
<keyword evidence="8" id="KW-1185">Reference proteome</keyword>
<evidence type="ECO:0000256" key="2">
    <source>
        <dbReference type="ARBA" id="ARBA00023015"/>
    </source>
</evidence>
<comment type="subcellular location">
    <subcellularLocation>
        <location evidence="1">Nucleus</location>
    </subcellularLocation>
</comment>
<proteinExistence type="predicted"/>
<dbReference type="GO" id="GO:0000981">
    <property type="term" value="F:DNA-binding transcription factor activity, RNA polymerase II-specific"/>
    <property type="evidence" value="ECO:0007669"/>
    <property type="project" value="TreeGrafter"/>
</dbReference>
<keyword evidence="4" id="KW-0804">Transcription</keyword>
<gene>
    <name evidence="9" type="primary">LOC111005183</name>
</gene>
<keyword evidence="3" id="KW-0238">DNA-binding</keyword>
<dbReference type="AlphaFoldDB" id="A0A6J1BTG6"/>
<dbReference type="KEGG" id="mcha:111005183"/>
<dbReference type="GO" id="GO:0046983">
    <property type="term" value="F:protein dimerization activity"/>
    <property type="evidence" value="ECO:0007669"/>
    <property type="project" value="InterPro"/>
</dbReference>
<evidence type="ECO:0000313" key="8">
    <source>
        <dbReference type="Proteomes" id="UP000504603"/>
    </source>
</evidence>
<dbReference type="Proteomes" id="UP000504603">
    <property type="component" value="Unplaced"/>
</dbReference>
<dbReference type="GO" id="GO:0048766">
    <property type="term" value="P:root hair initiation"/>
    <property type="evidence" value="ECO:0007669"/>
    <property type="project" value="UniProtKB-ARBA"/>
</dbReference>
<feature type="region of interest" description="Disordered" evidence="6">
    <location>
        <begin position="123"/>
        <end position="221"/>
    </location>
</feature>
<dbReference type="GO" id="GO:0000978">
    <property type="term" value="F:RNA polymerase II cis-regulatory region sequence-specific DNA binding"/>
    <property type="evidence" value="ECO:0007669"/>
    <property type="project" value="TreeGrafter"/>
</dbReference>
<dbReference type="FunFam" id="4.10.280.10:FF:000022">
    <property type="entry name" value="Basic helix-loop-helix transcription factor"/>
    <property type="match status" value="1"/>
</dbReference>
<dbReference type="RefSeq" id="XP_022132297.1">
    <property type="nucleotide sequence ID" value="XM_022276605.1"/>
</dbReference>
<dbReference type="PANTHER" id="PTHR16223">
    <property type="entry name" value="TRANSCRIPTION FACTOR BHLH83-RELATED"/>
    <property type="match status" value="1"/>
</dbReference>
<dbReference type="PROSITE" id="PS50888">
    <property type="entry name" value="BHLH"/>
    <property type="match status" value="1"/>
</dbReference>
<evidence type="ECO:0000256" key="4">
    <source>
        <dbReference type="ARBA" id="ARBA00023163"/>
    </source>
</evidence>
<dbReference type="Pfam" id="PF00010">
    <property type="entry name" value="HLH"/>
    <property type="match status" value="1"/>
</dbReference>
<dbReference type="PANTHER" id="PTHR16223:SF338">
    <property type="entry name" value="TRANSCRIPTION FACTOR RSL2"/>
    <property type="match status" value="1"/>
</dbReference>
<evidence type="ECO:0000256" key="5">
    <source>
        <dbReference type="ARBA" id="ARBA00023242"/>
    </source>
</evidence>
<keyword evidence="2" id="KW-0805">Transcription regulation</keyword>
<organism evidence="8 9">
    <name type="scientific">Momordica charantia</name>
    <name type="common">Bitter gourd</name>
    <name type="synonym">Balsam pear</name>
    <dbReference type="NCBI Taxonomy" id="3673"/>
    <lineage>
        <taxon>Eukaryota</taxon>
        <taxon>Viridiplantae</taxon>
        <taxon>Streptophyta</taxon>
        <taxon>Embryophyta</taxon>
        <taxon>Tracheophyta</taxon>
        <taxon>Spermatophyta</taxon>
        <taxon>Magnoliopsida</taxon>
        <taxon>eudicotyledons</taxon>
        <taxon>Gunneridae</taxon>
        <taxon>Pentapetalae</taxon>
        <taxon>rosids</taxon>
        <taxon>fabids</taxon>
        <taxon>Cucurbitales</taxon>
        <taxon>Cucurbitaceae</taxon>
        <taxon>Momordiceae</taxon>
        <taxon>Momordica</taxon>
    </lineage>
</organism>
<dbReference type="GO" id="GO:0005634">
    <property type="term" value="C:nucleus"/>
    <property type="evidence" value="ECO:0007669"/>
    <property type="project" value="UniProtKB-SubCell"/>
</dbReference>
<accession>A0A6J1BTG6</accession>
<dbReference type="SMART" id="SM00353">
    <property type="entry name" value="HLH"/>
    <property type="match status" value="1"/>
</dbReference>
<evidence type="ECO:0000256" key="3">
    <source>
        <dbReference type="ARBA" id="ARBA00023125"/>
    </source>
</evidence>
<name>A0A6J1BTG6_MOMCH</name>
<sequence>MAEHQYDNYNNAAAAYSNSSSWFYSLDAFDPNFQTDMSLSLSCSSCSTDNSSGNASFLFPNSLTTHDLFMSIDDDTNFGSSFLSDVLMGELKVDKADLAAACDGLLQIPPPPENEPIALKRKVNSGDFSNDQKVTKKTRISGHGQKRKKTHKAKGVSVEEEDNAAAAEAEGQSSVSYSSEEENGSQGGGGATTSDGGVSGKTTRASRGSATDPQSLYARKRRERINERLKILQKLVPNGTKVDISTMLEEAVHYVKFLQLQIKLLSSDEMWMFAPLAYNGMDLGLHQKLSPFLSH</sequence>
<dbReference type="CDD" id="cd11454">
    <property type="entry name" value="bHLH_AtIND_like"/>
    <property type="match status" value="1"/>
</dbReference>
<evidence type="ECO:0000259" key="7">
    <source>
        <dbReference type="PROSITE" id="PS50888"/>
    </source>
</evidence>
<dbReference type="InterPro" id="IPR036638">
    <property type="entry name" value="HLH_DNA-bd_sf"/>
</dbReference>
<evidence type="ECO:0000313" key="9">
    <source>
        <dbReference type="RefSeq" id="XP_022132297.1"/>
    </source>
</evidence>
<protein>
    <submittedName>
        <fullName evidence="9">Transcription factor bHLH54-like</fullName>
    </submittedName>
</protein>
<evidence type="ECO:0000256" key="1">
    <source>
        <dbReference type="ARBA" id="ARBA00004123"/>
    </source>
</evidence>
<dbReference type="GeneID" id="111005183"/>
<feature type="compositionally biased region" description="Basic residues" evidence="6">
    <location>
        <begin position="135"/>
        <end position="154"/>
    </location>
</feature>
<dbReference type="InterPro" id="IPR045843">
    <property type="entry name" value="IND-like"/>
</dbReference>
<keyword evidence="5" id="KW-0539">Nucleus</keyword>
<dbReference type="Gene3D" id="4.10.280.10">
    <property type="entry name" value="Helix-loop-helix DNA-binding domain"/>
    <property type="match status" value="1"/>
</dbReference>